<reference evidence="4 5" key="1">
    <citation type="submission" date="2019-02" db="EMBL/GenBank/DDBJ databases">
        <title>Ureibacillus thermophilus.</title>
        <authorList>
            <person name="Sunny J.S."/>
            <person name="Natarajan A."/>
            <person name="Saleena L.M."/>
        </authorList>
    </citation>
    <scope>NUCLEOTIDE SEQUENCE [LARGE SCALE GENOMIC DNA]</scope>
    <source>
        <strain evidence="4 5">LM102</strain>
    </source>
</reference>
<dbReference type="EMBL" id="CP036528">
    <property type="protein sequence ID" value="QBK25877.1"/>
    <property type="molecule type" value="Genomic_DNA"/>
</dbReference>
<dbReference type="RefSeq" id="WP_208649572.1">
    <property type="nucleotide sequence ID" value="NZ_CP036528.1"/>
</dbReference>
<dbReference type="Gene3D" id="1.10.10.630">
    <property type="entry name" value="DnaD domain-like"/>
    <property type="match status" value="1"/>
</dbReference>
<dbReference type="AlphaFoldDB" id="A0A4P6UT30"/>
<evidence type="ECO:0000313" key="4">
    <source>
        <dbReference type="EMBL" id="QBK25877.1"/>
    </source>
</evidence>
<dbReference type="PANTHER" id="PTHR37293">
    <property type="entry name" value="PHAGE REPLICATION PROTEIN-RELATED"/>
    <property type="match status" value="1"/>
</dbReference>
<dbReference type="Pfam" id="PF21984">
    <property type="entry name" value="DnaD_N"/>
    <property type="match status" value="1"/>
</dbReference>
<feature type="domain" description="DnaB/C C-terminal" evidence="2">
    <location>
        <begin position="132"/>
        <end position="204"/>
    </location>
</feature>
<dbReference type="NCBIfam" id="TIGR01446">
    <property type="entry name" value="DnaD_dom"/>
    <property type="match status" value="1"/>
</dbReference>
<dbReference type="KEGG" id="uth:DKZ56_08395"/>
<dbReference type="InterPro" id="IPR036388">
    <property type="entry name" value="WH-like_DNA-bd_sf"/>
</dbReference>
<dbReference type="InterPro" id="IPR034829">
    <property type="entry name" value="DnaD-like_sf"/>
</dbReference>
<dbReference type="InterPro" id="IPR006343">
    <property type="entry name" value="DnaB/C_C"/>
</dbReference>
<protein>
    <submittedName>
        <fullName evidence="4">DnaD domain protein</fullName>
    </submittedName>
</protein>
<accession>A0A4P6UT30</accession>
<sequence length="239" mass="28704">MKEQNHRLRKWTEQKNVNIPELFFRHYKKLGISDNEAMLLLQILAFHSENVYFPTPNALAERMHYTDEEILAKLERLVQKGFLEISQGYDANGILYEKYSLFPLWDRILDIVDKQAIHQEEQQKKKEEGEIFTLFEQEFGRLLSPIEIETISSWLDQDQHSPKIIREALKEAVLAGKLSFRYIDRILFEWKKKNIRTIQQVEKQREQFVKQNSPSIPPKQFTPENHKKVPFYNWLDERE</sequence>
<keyword evidence="5" id="KW-1185">Reference proteome</keyword>
<name>A0A4P6UT30_9BACL</name>
<evidence type="ECO:0000256" key="1">
    <source>
        <dbReference type="ARBA" id="ARBA00093462"/>
    </source>
</evidence>
<evidence type="ECO:0000259" key="2">
    <source>
        <dbReference type="Pfam" id="PF07261"/>
    </source>
</evidence>
<proteinExistence type="inferred from homology"/>
<dbReference type="Pfam" id="PF07261">
    <property type="entry name" value="DnaB_2"/>
    <property type="match status" value="1"/>
</dbReference>
<evidence type="ECO:0000259" key="3">
    <source>
        <dbReference type="Pfam" id="PF21984"/>
    </source>
</evidence>
<dbReference type="PANTHER" id="PTHR37293:SF6">
    <property type="entry name" value="DNA REPLICATION PROTEIN DNAD"/>
    <property type="match status" value="1"/>
</dbReference>
<comment type="similarity">
    <text evidence="1">Belongs to the DnaB/DnaD family.</text>
</comment>
<dbReference type="InterPro" id="IPR053162">
    <property type="entry name" value="DnaD"/>
</dbReference>
<dbReference type="SUPFAM" id="SSF158499">
    <property type="entry name" value="DnaD domain-like"/>
    <property type="match status" value="1"/>
</dbReference>
<gene>
    <name evidence="4" type="ORF">DKZ56_08395</name>
</gene>
<dbReference type="Proteomes" id="UP000291151">
    <property type="component" value="Chromosome"/>
</dbReference>
<evidence type="ECO:0000313" key="5">
    <source>
        <dbReference type="Proteomes" id="UP000291151"/>
    </source>
</evidence>
<dbReference type="Gene3D" id="1.10.10.10">
    <property type="entry name" value="Winged helix-like DNA-binding domain superfamily/Winged helix DNA-binding domain"/>
    <property type="match status" value="1"/>
</dbReference>
<organism evidence="4 5">
    <name type="scientific">Ureibacillus thermophilus</name>
    <dbReference type="NCBI Taxonomy" id="367743"/>
    <lineage>
        <taxon>Bacteria</taxon>
        <taxon>Bacillati</taxon>
        <taxon>Bacillota</taxon>
        <taxon>Bacilli</taxon>
        <taxon>Bacillales</taxon>
        <taxon>Caryophanaceae</taxon>
        <taxon>Ureibacillus</taxon>
    </lineage>
</organism>
<dbReference type="InterPro" id="IPR053843">
    <property type="entry name" value="DnaD_N"/>
</dbReference>
<feature type="domain" description="DnaD N-terminal" evidence="3">
    <location>
        <begin position="19"/>
        <end position="116"/>
    </location>
</feature>